<name>A0A368XD17_9BURK</name>
<dbReference type="Proteomes" id="UP000252884">
    <property type="component" value="Unassembled WGS sequence"/>
</dbReference>
<comment type="caution">
    <text evidence="1">The sequence shown here is derived from an EMBL/GenBank/DDBJ whole genome shotgun (WGS) entry which is preliminary data.</text>
</comment>
<reference evidence="1 2" key="1">
    <citation type="submission" date="2018-07" db="EMBL/GenBank/DDBJ databases">
        <title>Genomic Encyclopedia of Type Strains, Phase IV (KMG-IV): sequencing the most valuable type-strain genomes for metagenomic binning, comparative biology and taxonomic classification.</title>
        <authorList>
            <person name="Goeker M."/>
        </authorList>
    </citation>
    <scope>NUCLEOTIDE SEQUENCE [LARGE SCALE GENOMIC DNA]</scope>
    <source>
        <strain evidence="1 2">DSM 21634</strain>
    </source>
</reference>
<dbReference type="RefSeq" id="WP_114471676.1">
    <property type="nucleotide sequence ID" value="NZ_QPJK01000012.1"/>
</dbReference>
<dbReference type="AlphaFoldDB" id="A0A368XD17"/>
<sequence>MVQASRHTGTPDSALVRLLARLAGSDVRPSSQGFADRLGLWLRWTDAMPLFTALKDAPQPTPATGDAAKAAASLQATAGAAARLRTALARAIAEETAAATVEFRAPPVPLPGEVKEATPGFPPFRRCVLARQSAMAAGIAPLRGRLRMALSARSPALARLATVDTVLEQVIGNQEHRLLAGIPKLLEKRFRQLRDASGEDAVEDWPLVFQQEVQSVLMAELDLRWQPIEGLMKTLRANL</sequence>
<dbReference type="EMBL" id="QPJK01000012">
    <property type="protein sequence ID" value="RCW65569.1"/>
    <property type="molecule type" value="Genomic_DNA"/>
</dbReference>
<organism evidence="1 2">
    <name type="scientific">Pseudorhodoferax soli</name>
    <dbReference type="NCBI Taxonomy" id="545864"/>
    <lineage>
        <taxon>Bacteria</taxon>
        <taxon>Pseudomonadati</taxon>
        <taxon>Pseudomonadota</taxon>
        <taxon>Betaproteobacteria</taxon>
        <taxon>Burkholderiales</taxon>
        <taxon>Comamonadaceae</taxon>
    </lineage>
</organism>
<dbReference type="Pfam" id="PF11828">
    <property type="entry name" value="DUF3348"/>
    <property type="match status" value="1"/>
</dbReference>
<evidence type="ECO:0000313" key="1">
    <source>
        <dbReference type="EMBL" id="RCW65569.1"/>
    </source>
</evidence>
<gene>
    <name evidence="1" type="ORF">DES41_11220</name>
</gene>
<dbReference type="OrthoDB" id="5949373at2"/>
<accession>A0A368XD17</accession>
<evidence type="ECO:0000313" key="2">
    <source>
        <dbReference type="Proteomes" id="UP000252884"/>
    </source>
</evidence>
<dbReference type="InterPro" id="IPR021783">
    <property type="entry name" value="DUF3348"/>
</dbReference>
<protein>
    <submittedName>
        <fullName evidence="1">Uncharacterized protein DUF3348</fullName>
    </submittedName>
</protein>
<proteinExistence type="predicted"/>
<keyword evidence="2" id="KW-1185">Reference proteome</keyword>